<evidence type="ECO:0000313" key="2">
    <source>
        <dbReference type="EMBL" id="OGG34467.1"/>
    </source>
</evidence>
<keyword evidence="1" id="KW-0812">Transmembrane</keyword>
<keyword evidence="1" id="KW-1133">Transmembrane helix</keyword>
<dbReference type="Proteomes" id="UP000176186">
    <property type="component" value="Unassembled WGS sequence"/>
</dbReference>
<accession>A0A1F6BD76</accession>
<protein>
    <submittedName>
        <fullName evidence="2">Uncharacterized protein</fullName>
    </submittedName>
</protein>
<keyword evidence="1" id="KW-0472">Membrane</keyword>
<name>A0A1F6BD76_9BACT</name>
<dbReference type="EMBL" id="MFKE01000029">
    <property type="protein sequence ID" value="OGG34467.1"/>
    <property type="molecule type" value="Genomic_DNA"/>
</dbReference>
<dbReference type="STRING" id="1798401.A2363_00460"/>
<dbReference type="AlphaFoldDB" id="A0A1F6BD76"/>
<gene>
    <name evidence="2" type="ORF">A2363_00460</name>
</gene>
<reference evidence="2 3" key="1">
    <citation type="journal article" date="2016" name="Nat. Commun.">
        <title>Thousands of microbial genomes shed light on interconnected biogeochemical processes in an aquifer system.</title>
        <authorList>
            <person name="Anantharaman K."/>
            <person name="Brown C.T."/>
            <person name="Hug L.A."/>
            <person name="Sharon I."/>
            <person name="Castelle C.J."/>
            <person name="Probst A.J."/>
            <person name="Thomas B.C."/>
            <person name="Singh A."/>
            <person name="Wilkins M.J."/>
            <person name="Karaoz U."/>
            <person name="Brodie E.L."/>
            <person name="Williams K.H."/>
            <person name="Hubbard S.S."/>
            <person name="Banfield J.F."/>
        </authorList>
    </citation>
    <scope>NUCLEOTIDE SEQUENCE [LARGE SCALE GENOMIC DNA]</scope>
</reference>
<evidence type="ECO:0000256" key="1">
    <source>
        <dbReference type="SAM" id="Phobius"/>
    </source>
</evidence>
<evidence type="ECO:0000313" key="3">
    <source>
        <dbReference type="Proteomes" id="UP000176186"/>
    </source>
</evidence>
<feature type="transmembrane region" description="Helical" evidence="1">
    <location>
        <begin position="31"/>
        <end position="54"/>
    </location>
</feature>
<sequence>MARKMQKPIPWLPIDSRLFGPIFSFGHVHGFARAFLVIEIVLATLIVLGSMIFASMKVFGRI</sequence>
<comment type="caution">
    <text evidence="2">The sequence shown here is derived from an EMBL/GenBank/DDBJ whole genome shotgun (WGS) entry which is preliminary data.</text>
</comment>
<organism evidence="2 3">
    <name type="scientific">Candidatus Gottesmanbacteria bacterium RIFOXYB1_FULL_47_11</name>
    <dbReference type="NCBI Taxonomy" id="1798401"/>
    <lineage>
        <taxon>Bacteria</taxon>
        <taxon>Candidatus Gottesmaniibacteriota</taxon>
    </lineage>
</organism>
<proteinExistence type="predicted"/>